<dbReference type="InterPro" id="IPR004620">
    <property type="entry name" value="MTHF_reductase_bac"/>
</dbReference>
<comment type="cofactor">
    <cofactor evidence="1 12">
        <name>FAD</name>
        <dbReference type="ChEBI" id="CHEBI:57692"/>
    </cofactor>
</comment>
<dbReference type="Proteomes" id="UP000500961">
    <property type="component" value="Chromosome"/>
</dbReference>
<keyword evidence="7 12" id="KW-0560">Oxidoreductase</keyword>
<evidence type="ECO:0000313" key="14">
    <source>
        <dbReference type="Proteomes" id="UP000500961"/>
    </source>
</evidence>
<evidence type="ECO:0000256" key="8">
    <source>
        <dbReference type="ARBA" id="ARBA00023027"/>
    </source>
</evidence>
<dbReference type="FunFam" id="3.20.20.220:FF:000015">
    <property type="entry name" value="Methylenetetrahydrofolate reductase"/>
    <property type="match status" value="1"/>
</dbReference>
<dbReference type="PANTHER" id="PTHR45754:SF3">
    <property type="entry name" value="METHYLENETETRAHYDROFOLATE REDUCTASE (NADPH)"/>
    <property type="match status" value="1"/>
</dbReference>
<evidence type="ECO:0000256" key="7">
    <source>
        <dbReference type="ARBA" id="ARBA00023002"/>
    </source>
</evidence>
<dbReference type="GO" id="GO:0009086">
    <property type="term" value="P:methionine biosynthetic process"/>
    <property type="evidence" value="ECO:0007669"/>
    <property type="project" value="UniProtKB-KW"/>
</dbReference>
<keyword evidence="6 12" id="KW-0274">FAD</keyword>
<evidence type="ECO:0000256" key="12">
    <source>
        <dbReference type="RuleBase" id="RU003862"/>
    </source>
</evidence>
<evidence type="ECO:0000313" key="13">
    <source>
        <dbReference type="EMBL" id="QKG79025.1"/>
    </source>
</evidence>
<keyword evidence="8" id="KW-0520">NAD</keyword>
<evidence type="ECO:0000256" key="3">
    <source>
        <dbReference type="ARBA" id="ARBA00006743"/>
    </source>
</evidence>
<dbReference type="SUPFAM" id="SSF51730">
    <property type="entry name" value="FAD-linked oxidoreductase"/>
    <property type="match status" value="1"/>
</dbReference>
<comment type="similarity">
    <text evidence="3 12">Belongs to the methylenetetrahydrofolate reductase family.</text>
</comment>
<dbReference type="PANTHER" id="PTHR45754">
    <property type="entry name" value="METHYLENETETRAHYDROFOLATE REDUCTASE"/>
    <property type="match status" value="1"/>
</dbReference>
<dbReference type="Gene3D" id="3.20.20.220">
    <property type="match status" value="1"/>
</dbReference>
<dbReference type="KEGG" id="ttz:FHG85_01675"/>
<dbReference type="GO" id="GO:0005829">
    <property type="term" value="C:cytosol"/>
    <property type="evidence" value="ECO:0007669"/>
    <property type="project" value="InterPro"/>
</dbReference>
<dbReference type="CDD" id="cd00537">
    <property type="entry name" value="MTHFR"/>
    <property type="match status" value="1"/>
</dbReference>
<name>A0A7D4CPV4_9BACT</name>
<proteinExistence type="inferred from homology"/>
<dbReference type="GO" id="GO:0106312">
    <property type="term" value="F:methylenetetrahydrofolate reductase (NADH) activity"/>
    <property type="evidence" value="ECO:0007669"/>
    <property type="project" value="UniProtKB-EC"/>
</dbReference>
<protein>
    <recommendedName>
        <fullName evidence="12">Methylenetetrahydrofolate reductase</fullName>
        <ecNumber evidence="12">1.5.1.54</ecNumber>
    </recommendedName>
</protein>
<evidence type="ECO:0000256" key="1">
    <source>
        <dbReference type="ARBA" id="ARBA00001974"/>
    </source>
</evidence>
<accession>A0A7D4CPV4</accession>
<dbReference type="InterPro" id="IPR029041">
    <property type="entry name" value="FAD-linked_oxidoreductase-like"/>
</dbReference>
<dbReference type="EMBL" id="CP041345">
    <property type="protein sequence ID" value="QKG79025.1"/>
    <property type="molecule type" value="Genomic_DNA"/>
</dbReference>
<keyword evidence="14" id="KW-1185">Reference proteome</keyword>
<comment type="pathway">
    <text evidence="10">Amino-acid biosynthesis; L-methionine biosynthesis via de novo pathway.</text>
</comment>
<evidence type="ECO:0000256" key="2">
    <source>
        <dbReference type="ARBA" id="ARBA00004777"/>
    </source>
</evidence>
<dbReference type="InterPro" id="IPR003171">
    <property type="entry name" value="Mehydrof_redctse-like"/>
</dbReference>
<evidence type="ECO:0000256" key="5">
    <source>
        <dbReference type="ARBA" id="ARBA00022630"/>
    </source>
</evidence>
<keyword evidence="4" id="KW-0028">Amino-acid biosynthesis</keyword>
<evidence type="ECO:0000256" key="6">
    <source>
        <dbReference type="ARBA" id="ARBA00022827"/>
    </source>
</evidence>
<comment type="catalytic activity">
    <reaction evidence="11">
        <text>(6S)-5-methyl-5,6,7,8-tetrahydrofolate + NAD(+) = (6R)-5,10-methylene-5,6,7,8-tetrahydrofolate + NADH + H(+)</text>
        <dbReference type="Rhea" id="RHEA:19821"/>
        <dbReference type="ChEBI" id="CHEBI:15378"/>
        <dbReference type="ChEBI" id="CHEBI:15636"/>
        <dbReference type="ChEBI" id="CHEBI:18608"/>
        <dbReference type="ChEBI" id="CHEBI:57540"/>
        <dbReference type="ChEBI" id="CHEBI:57945"/>
        <dbReference type="EC" id="1.5.1.54"/>
    </reaction>
    <physiologicalReaction direction="right-to-left" evidence="11">
        <dbReference type="Rhea" id="RHEA:19823"/>
    </physiologicalReaction>
</comment>
<evidence type="ECO:0000256" key="4">
    <source>
        <dbReference type="ARBA" id="ARBA00022605"/>
    </source>
</evidence>
<gene>
    <name evidence="13" type="primary">metF</name>
    <name evidence="13" type="ORF">FHG85_01675</name>
</gene>
<evidence type="ECO:0000256" key="10">
    <source>
        <dbReference type="ARBA" id="ARBA00034478"/>
    </source>
</evidence>
<dbReference type="EC" id="1.5.1.54" evidence="12"/>
<keyword evidence="9" id="KW-0486">Methionine biosynthesis</keyword>
<dbReference type="Pfam" id="PF02219">
    <property type="entry name" value="MTHFR"/>
    <property type="match status" value="1"/>
</dbReference>
<sequence length="317" mass="35542">MKVIDILNNSKKTLFSFELLPPLKGHNIETIFSTIDKLKPYNPAYINITYHREEVVYTTNSNGVKIPVKLRRRPGTVGLSAAIQQKYGIDVVPHIICGGFDAHETEDALIDLDFLGINNILAVRGDADKITGRFEAKPGGHSYAIDLVKQVANLNKGIYLEKLMEEPKPTNFCIGVAGYPEKHPESPNCDSDIHYLKKKVEAGASYIVTQMFFDNRHYFRFVKRCREAGIKVPIIPGLKPISVKHHLNILPKVFDVHIPQELVLEVEKCKTNAEVTQLGVEWAIAQSKELVKANVPALHFYTMGKADNIAQIAKNVF</sequence>
<keyword evidence="5 12" id="KW-0285">Flavoprotein</keyword>
<organism evidence="13 14">
    <name type="scientific">Tenuifilum thalassicum</name>
    <dbReference type="NCBI Taxonomy" id="2590900"/>
    <lineage>
        <taxon>Bacteria</taxon>
        <taxon>Pseudomonadati</taxon>
        <taxon>Bacteroidota</taxon>
        <taxon>Bacteroidia</taxon>
        <taxon>Bacteroidales</taxon>
        <taxon>Tenuifilaceae</taxon>
        <taxon>Tenuifilum</taxon>
    </lineage>
</organism>
<dbReference type="UniPathway" id="UPA00193"/>
<dbReference type="GO" id="GO:0035999">
    <property type="term" value="P:tetrahydrofolate interconversion"/>
    <property type="evidence" value="ECO:0007669"/>
    <property type="project" value="UniProtKB-UniPathway"/>
</dbReference>
<comment type="pathway">
    <text evidence="2 12">One-carbon metabolism; tetrahydrofolate interconversion.</text>
</comment>
<reference evidence="13 14" key="1">
    <citation type="submission" date="2019-07" db="EMBL/GenBank/DDBJ databases">
        <title>Thalassofilum flectens gen. nov., sp. nov., a novel moderate thermophilic anaerobe from a shallow sea hot spring in Kunashir Island (Russia), representing a new family in the order Bacteroidales, and proposal of Thalassofilacea fam. nov.</title>
        <authorList>
            <person name="Kochetkova T.V."/>
            <person name="Podosokorskaya O.A."/>
            <person name="Novikov A."/>
            <person name="Elcheninov A.G."/>
            <person name="Toshchakov S.V."/>
            <person name="Kublanov I.V."/>
        </authorList>
    </citation>
    <scope>NUCLEOTIDE SEQUENCE [LARGE SCALE GENOMIC DNA]</scope>
    <source>
        <strain evidence="13 14">38-H</strain>
    </source>
</reference>
<dbReference type="RefSeq" id="WP_173072542.1">
    <property type="nucleotide sequence ID" value="NZ_CP041345.1"/>
</dbReference>
<dbReference type="GO" id="GO:0071949">
    <property type="term" value="F:FAD binding"/>
    <property type="evidence" value="ECO:0007669"/>
    <property type="project" value="TreeGrafter"/>
</dbReference>
<dbReference type="NCBIfam" id="TIGR00676">
    <property type="entry name" value="fadh2"/>
    <property type="match status" value="1"/>
</dbReference>
<evidence type="ECO:0000256" key="11">
    <source>
        <dbReference type="ARBA" id="ARBA00048628"/>
    </source>
</evidence>
<evidence type="ECO:0000256" key="9">
    <source>
        <dbReference type="ARBA" id="ARBA00023167"/>
    </source>
</evidence>
<dbReference type="AlphaFoldDB" id="A0A7D4CPV4"/>